<evidence type="ECO:0000313" key="2">
    <source>
        <dbReference type="EMBL" id="MDV6308545.1"/>
    </source>
</evidence>
<evidence type="ECO:0000259" key="1">
    <source>
        <dbReference type="Pfam" id="PF12697"/>
    </source>
</evidence>
<dbReference type="GO" id="GO:0016787">
    <property type="term" value="F:hydrolase activity"/>
    <property type="evidence" value="ECO:0007669"/>
    <property type="project" value="UniProtKB-KW"/>
</dbReference>
<reference evidence="2 3" key="1">
    <citation type="submission" date="2023-10" db="EMBL/GenBank/DDBJ databases">
        <title>Development of a sustainable strategy for remediation of hydrocarbon-contaminated territories based on the waste exchange concept.</title>
        <authorList>
            <person name="Krivoruchko A."/>
        </authorList>
    </citation>
    <scope>NUCLEOTIDE SEQUENCE [LARGE SCALE GENOMIC DNA]</scope>
    <source>
        <strain evidence="2 3">IEGM 1266</strain>
    </source>
</reference>
<dbReference type="InterPro" id="IPR050266">
    <property type="entry name" value="AB_hydrolase_sf"/>
</dbReference>
<name>A0ABU4DFW2_9ACTN</name>
<evidence type="ECO:0000313" key="3">
    <source>
        <dbReference type="Proteomes" id="UP001185779"/>
    </source>
</evidence>
<dbReference type="PANTHER" id="PTHR43798:SF33">
    <property type="entry name" value="HYDROLASE, PUTATIVE (AFU_ORTHOLOGUE AFUA_2G14860)-RELATED"/>
    <property type="match status" value="1"/>
</dbReference>
<dbReference type="Pfam" id="PF12697">
    <property type="entry name" value="Abhydrolase_6"/>
    <property type="match status" value="1"/>
</dbReference>
<dbReference type="InterPro" id="IPR000073">
    <property type="entry name" value="AB_hydrolase_1"/>
</dbReference>
<comment type="caution">
    <text evidence="2">The sequence shown here is derived from an EMBL/GenBank/DDBJ whole genome shotgun (WGS) entry which is preliminary data.</text>
</comment>
<feature type="domain" description="AB hydrolase-1" evidence="1">
    <location>
        <begin position="56"/>
        <end position="282"/>
    </location>
</feature>
<sequence>MARPSLQEFADSPDGTRFFTAYDALIARGGGRPLEVESGHGVTRVNSYGTSPGTPIVLLPGGGATSGSYANVAGRLAESRRVLTVDIIGDAGRSRPGPGRPRTTDDLSTWLDATFDALDVESVDLVGHSYGAMIALAYATGVHRERVRRLVLLDPTSCFAGLRLRYLAHAVPTLIAPTPRRQRRFLSWETRDATLDRTWIEMYCAGAQYPTGPTIVPKRPSREEFSKLQGGKIVTAIFAPDSRAHHSPRVAARLREHLPDARIIMLHSGTHHTLPLEPADELTASVLDAVEQRAEKRVEVDKYRILRSPPPGSDARRSP</sequence>
<dbReference type="PANTHER" id="PTHR43798">
    <property type="entry name" value="MONOACYLGLYCEROL LIPASE"/>
    <property type="match status" value="1"/>
</dbReference>
<dbReference type="SUPFAM" id="SSF53474">
    <property type="entry name" value="alpha/beta-Hydrolases"/>
    <property type="match status" value="1"/>
</dbReference>
<organism evidence="2 3">
    <name type="scientific">Gordonia amicalis</name>
    <dbReference type="NCBI Taxonomy" id="89053"/>
    <lineage>
        <taxon>Bacteria</taxon>
        <taxon>Bacillati</taxon>
        <taxon>Actinomycetota</taxon>
        <taxon>Actinomycetes</taxon>
        <taxon>Mycobacteriales</taxon>
        <taxon>Gordoniaceae</taxon>
        <taxon>Gordonia</taxon>
    </lineage>
</organism>
<keyword evidence="2" id="KW-0378">Hydrolase</keyword>
<dbReference type="EMBL" id="JAWLKI010000015">
    <property type="protein sequence ID" value="MDV6308545.1"/>
    <property type="molecule type" value="Genomic_DNA"/>
</dbReference>
<keyword evidence="3" id="KW-1185">Reference proteome</keyword>
<dbReference type="InterPro" id="IPR029058">
    <property type="entry name" value="AB_hydrolase_fold"/>
</dbReference>
<gene>
    <name evidence="2" type="ORF">R3P94_14710</name>
</gene>
<protein>
    <submittedName>
        <fullName evidence="2">Alpha/beta fold hydrolase</fullName>
    </submittedName>
</protein>
<dbReference type="Proteomes" id="UP001185779">
    <property type="component" value="Unassembled WGS sequence"/>
</dbReference>
<accession>A0ABU4DFW2</accession>
<dbReference type="RefSeq" id="WP_198362472.1">
    <property type="nucleotide sequence ID" value="NZ_JASIRD010000011.1"/>
</dbReference>
<dbReference type="Gene3D" id="3.40.50.1820">
    <property type="entry name" value="alpha/beta hydrolase"/>
    <property type="match status" value="1"/>
</dbReference>
<proteinExistence type="predicted"/>